<dbReference type="AlphaFoldDB" id="A0A5J4RCI8"/>
<proteinExistence type="predicted"/>
<protein>
    <submittedName>
        <fullName evidence="1">Uncharacterized protein</fullName>
    </submittedName>
</protein>
<organism evidence="1">
    <name type="scientific">termite gut metagenome</name>
    <dbReference type="NCBI Taxonomy" id="433724"/>
    <lineage>
        <taxon>unclassified sequences</taxon>
        <taxon>metagenomes</taxon>
        <taxon>organismal metagenomes</taxon>
    </lineage>
</organism>
<name>A0A5J4RCI8_9ZZZZ</name>
<comment type="caution">
    <text evidence="1">The sequence shown here is derived from an EMBL/GenBank/DDBJ whole genome shotgun (WGS) entry which is preliminary data.</text>
</comment>
<sequence>MEDFEFNQGDIGYALIDTRRQGRIGIIFKVIGKPIHQIMMVETNTVITEKGDKYELYHTTSTASGKISYVIPLSARLANPQEIALFEKNQQKKVKLLNYKKFRLWMQKNFSIK</sequence>
<reference evidence="1" key="1">
    <citation type="submission" date="2019-03" db="EMBL/GenBank/DDBJ databases">
        <title>Single cell metagenomics reveals metabolic interactions within the superorganism composed of flagellate Streblomastix strix and complex community of Bacteroidetes bacteria on its surface.</title>
        <authorList>
            <person name="Treitli S.C."/>
            <person name="Kolisko M."/>
            <person name="Husnik F."/>
            <person name="Keeling P."/>
            <person name="Hampl V."/>
        </authorList>
    </citation>
    <scope>NUCLEOTIDE SEQUENCE</scope>
    <source>
        <strain evidence="1">STM</strain>
    </source>
</reference>
<accession>A0A5J4RCI8</accession>
<evidence type="ECO:0000313" key="1">
    <source>
        <dbReference type="EMBL" id="KAA6331777.1"/>
    </source>
</evidence>
<gene>
    <name evidence="1" type="ORF">EZS27_019658</name>
</gene>
<dbReference type="EMBL" id="SNRY01001327">
    <property type="protein sequence ID" value="KAA6331777.1"/>
    <property type="molecule type" value="Genomic_DNA"/>
</dbReference>